<comment type="caution">
    <text evidence="2">The sequence shown here is derived from an EMBL/GenBank/DDBJ whole genome shotgun (WGS) entry which is preliminary data.</text>
</comment>
<evidence type="ECO:0000313" key="2">
    <source>
        <dbReference type="EMBL" id="KAA9205565.1"/>
    </source>
</evidence>
<protein>
    <submittedName>
        <fullName evidence="2">Uncharacterized protein</fullName>
    </submittedName>
</protein>
<evidence type="ECO:0000256" key="1">
    <source>
        <dbReference type="SAM" id="MobiDB-lite"/>
    </source>
</evidence>
<feature type="region of interest" description="Disordered" evidence="1">
    <location>
        <begin position="1"/>
        <end position="42"/>
    </location>
</feature>
<organism evidence="2 3">
    <name type="scientific">Enterococcus durans</name>
    <dbReference type="NCBI Taxonomy" id="53345"/>
    <lineage>
        <taxon>Bacteria</taxon>
        <taxon>Bacillati</taxon>
        <taxon>Bacillota</taxon>
        <taxon>Bacilli</taxon>
        <taxon>Lactobacillales</taxon>
        <taxon>Enterococcaceae</taxon>
        <taxon>Enterococcus</taxon>
    </lineage>
</organism>
<reference evidence="2 3" key="1">
    <citation type="submission" date="2019-09" db="EMBL/GenBank/DDBJ databases">
        <title>Vancomyinc resistant enterococci isolated from farm animals in Switzerland.</title>
        <authorList>
            <person name="Stevens M.J.A."/>
            <person name="Stephan R."/>
            <person name="Morach M."/>
            <person name="Nuesch-Inderbinen M."/>
        </authorList>
    </citation>
    <scope>NUCLEOTIDE SEQUENCE [LARGE SCALE GENOMIC DNA]</scope>
    <source>
        <strain evidence="2 3">GH27</strain>
    </source>
</reference>
<proteinExistence type="predicted"/>
<name>A0A5N0YS62_9ENTE</name>
<dbReference type="AlphaFoldDB" id="A0A5N0YS62"/>
<accession>A0A5N0YS62</accession>
<feature type="compositionally biased region" description="Acidic residues" evidence="1">
    <location>
        <begin position="1"/>
        <end position="15"/>
    </location>
</feature>
<dbReference type="RefSeq" id="WP_151026407.1">
    <property type="nucleotide sequence ID" value="NZ_VYUL01000003.1"/>
</dbReference>
<sequence length="79" mass="8501">MFSTDDSDVDSDVDSSNDGSFSENCSDDAFSGGEDSDKFTGDSSDSLCSIFSAKIADGKVKFWNNISIGTIILNFFVFK</sequence>
<gene>
    <name evidence="2" type="ORF">F6X95_07755</name>
</gene>
<evidence type="ECO:0000313" key="3">
    <source>
        <dbReference type="Proteomes" id="UP000326078"/>
    </source>
</evidence>
<dbReference type="EMBL" id="VYUT01000009">
    <property type="protein sequence ID" value="KAA9205565.1"/>
    <property type="molecule type" value="Genomic_DNA"/>
</dbReference>
<dbReference type="Proteomes" id="UP000326078">
    <property type="component" value="Unassembled WGS sequence"/>
</dbReference>